<dbReference type="Proteomes" id="UP000578819">
    <property type="component" value="Unassembled WGS sequence"/>
</dbReference>
<keyword evidence="2" id="KW-0479">Metal-binding</keyword>
<evidence type="ECO:0000256" key="4">
    <source>
        <dbReference type="ARBA" id="ARBA00022842"/>
    </source>
</evidence>
<dbReference type="EMBL" id="JACHJW010000001">
    <property type="protein sequence ID" value="MBB4957985.1"/>
    <property type="molecule type" value="Genomic_DNA"/>
</dbReference>
<keyword evidence="1 9" id="KW-0436">Ligase</keyword>
<dbReference type="GO" id="GO:0046872">
    <property type="term" value="F:metal ion binding"/>
    <property type="evidence" value="ECO:0007669"/>
    <property type="project" value="UniProtKB-KW"/>
</dbReference>
<dbReference type="NCBIfam" id="NF009810">
    <property type="entry name" value="PRK13294.1"/>
    <property type="match status" value="1"/>
</dbReference>
<reference evidence="9 10" key="1">
    <citation type="submission" date="2020-08" db="EMBL/GenBank/DDBJ databases">
        <title>Sequencing the genomes of 1000 actinobacteria strains.</title>
        <authorList>
            <person name="Klenk H.-P."/>
        </authorList>
    </citation>
    <scope>NUCLEOTIDE SEQUENCE [LARGE SCALE GENOMIC DNA]</scope>
    <source>
        <strain evidence="9 10">DSM 45886</strain>
    </source>
</reference>
<accession>A0A7W7SNF1</accession>
<keyword evidence="4" id="KW-0460">Magnesium</keyword>
<gene>
    <name evidence="9" type="ORF">FHR38_001718</name>
</gene>
<keyword evidence="6" id="KW-0342">GTP-binding</keyword>
<evidence type="ECO:0000313" key="10">
    <source>
        <dbReference type="Proteomes" id="UP000578819"/>
    </source>
</evidence>
<dbReference type="Gene3D" id="3.90.1660.10">
    <property type="entry name" value="CofE-like domain"/>
    <property type="match status" value="1"/>
</dbReference>
<evidence type="ECO:0000313" key="9">
    <source>
        <dbReference type="EMBL" id="MBB4957985.1"/>
    </source>
</evidence>
<keyword evidence="7" id="KW-0464">Manganese</keyword>
<evidence type="ECO:0000256" key="3">
    <source>
        <dbReference type="ARBA" id="ARBA00022741"/>
    </source>
</evidence>
<proteinExistence type="predicted"/>
<dbReference type="InterPro" id="IPR002847">
    <property type="entry name" value="F420-0_gamma-glut_ligase-dom"/>
</dbReference>
<dbReference type="GO" id="GO:0005525">
    <property type="term" value="F:GTP binding"/>
    <property type="evidence" value="ECO:0007669"/>
    <property type="project" value="UniProtKB-KW"/>
</dbReference>
<dbReference type="EC" id="6.3.2.31" evidence="9"/>
<feature type="domain" description="Coenzyme F420:L-glutamate ligase-like" evidence="8">
    <location>
        <begin position="12"/>
        <end position="210"/>
    </location>
</feature>
<comment type="caution">
    <text evidence="9">The sequence shown here is derived from an EMBL/GenBank/DDBJ whole genome shotgun (WGS) entry which is preliminary data.</text>
</comment>
<evidence type="ECO:0000256" key="7">
    <source>
        <dbReference type="ARBA" id="ARBA00023211"/>
    </source>
</evidence>
<evidence type="ECO:0000259" key="8">
    <source>
        <dbReference type="Pfam" id="PF01996"/>
    </source>
</evidence>
<sequence length="374" mass="38383">MRLEILPVLGIGDVVPGDDLAELIATAAPWLRDGDVLVVTSKIVSKAEGRLVDVPADGPERATAREEVLVAETARPVATRGATRIVQTHHGFVMASAGIDASNVDRSQLVLLPKDPDASARSLRAALRERHGADVAVIVSDTMGRPWRNGLTDVALGVAGMDALRDHRGEVDPYGNELSITQMAVVDELAGAGELVKGKCDQVPVAVVRGYPGLPTPEDGAGATTLVRDAAHDLFSLGTAEARVAGLRAAATLGELEPTTGSKPATPVPATAGPDSAAVTRAIATVAGVIAPGTVFTPVTDPEVRHRIATTLPDWPPAATGMIRCGLAARTDPAALVRFGADVHRLRAALAAEGLASTLLVPPPGSAESAVVAI</sequence>
<dbReference type="NCBIfam" id="TIGR01916">
    <property type="entry name" value="F420_cofE"/>
    <property type="match status" value="1"/>
</dbReference>
<dbReference type="RefSeq" id="WP_184534148.1">
    <property type="nucleotide sequence ID" value="NZ_JACHJW010000001.1"/>
</dbReference>
<organism evidence="9 10">
    <name type="scientific">Micromonospora polyrhachis</name>
    <dbReference type="NCBI Taxonomy" id="1282883"/>
    <lineage>
        <taxon>Bacteria</taxon>
        <taxon>Bacillati</taxon>
        <taxon>Actinomycetota</taxon>
        <taxon>Actinomycetes</taxon>
        <taxon>Micromonosporales</taxon>
        <taxon>Micromonosporaceae</taxon>
        <taxon>Micromonospora</taxon>
    </lineage>
</organism>
<keyword evidence="3" id="KW-0547">Nucleotide-binding</keyword>
<dbReference type="GO" id="GO:0052618">
    <property type="term" value="F:coenzyme F420-0:L-glutamate ligase activity"/>
    <property type="evidence" value="ECO:0007669"/>
    <property type="project" value="UniProtKB-EC"/>
</dbReference>
<name>A0A7W7SNF1_9ACTN</name>
<dbReference type="Pfam" id="PF01996">
    <property type="entry name" value="F420_ligase"/>
    <property type="match status" value="1"/>
</dbReference>
<evidence type="ECO:0000256" key="6">
    <source>
        <dbReference type="ARBA" id="ARBA00023134"/>
    </source>
</evidence>
<dbReference type="Gene3D" id="3.30.1330.100">
    <property type="entry name" value="CofE-like"/>
    <property type="match status" value="1"/>
</dbReference>
<keyword evidence="10" id="KW-1185">Reference proteome</keyword>
<dbReference type="GO" id="GO:0052619">
    <property type="term" value="F:coenzyme F420-1:gamma-L-glutamate ligase activity"/>
    <property type="evidence" value="ECO:0007669"/>
    <property type="project" value="UniProtKB-EC"/>
</dbReference>
<dbReference type="EC" id="6.3.2.34" evidence="9"/>
<dbReference type="AlphaFoldDB" id="A0A7W7SNF1"/>
<keyword evidence="5" id="KW-0630">Potassium</keyword>
<evidence type="ECO:0000256" key="1">
    <source>
        <dbReference type="ARBA" id="ARBA00022598"/>
    </source>
</evidence>
<protein>
    <submittedName>
        <fullName evidence="9">Coenzyme F420-0:L-glutamate ligase/coenzyme F420-1:gamma-L-glutamate ligase</fullName>
        <ecNumber evidence="9">6.3.2.31</ecNumber>
        <ecNumber evidence="9">6.3.2.34</ecNumber>
    </submittedName>
</protein>
<evidence type="ECO:0000256" key="2">
    <source>
        <dbReference type="ARBA" id="ARBA00022723"/>
    </source>
</evidence>
<dbReference type="PANTHER" id="PTHR47917:SF1">
    <property type="entry name" value="COENZYME F420:L-GLUTAMATE LIGASE"/>
    <property type="match status" value="1"/>
</dbReference>
<dbReference type="SUPFAM" id="SSF144010">
    <property type="entry name" value="CofE-like"/>
    <property type="match status" value="1"/>
</dbReference>
<evidence type="ECO:0000256" key="5">
    <source>
        <dbReference type="ARBA" id="ARBA00022958"/>
    </source>
</evidence>
<dbReference type="PANTHER" id="PTHR47917">
    <property type="match status" value="1"/>
</dbReference>
<dbReference type="InterPro" id="IPR008225">
    <property type="entry name" value="F420-0_g-glutamyl_ligase"/>
</dbReference>